<protein>
    <submittedName>
        <fullName evidence="2">Unplaced genomic scaffold scaffold_3206, whole genome shotgun sequence</fullName>
    </submittedName>
</protein>
<feature type="region of interest" description="Disordered" evidence="1">
    <location>
        <begin position="1"/>
        <end position="59"/>
    </location>
</feature>
<dbReference type="Proteomes" id="UP000054538">
    <property type="component" value="Unassembled WGS sequence"/>
</dbReference>
<dbReference type="HOGENOM" id="CLU_1722955_0_0_1"/>
<organism evidence="2 3">
    <name type="scientific">Paxillus rubicundulus Ve08.2h10</name>
    <dbReference type="NCBI Taxonomy" id="930991"/>
    <lineage>
        <taxon>Eukaryota</taxon>
        <taxon>Fungi</taxon>
        <taxon>Dikarya</taxon>
        <taxon>Basidiomycota</taxon>
        <taxon>Agaricomycotina</taxon>
        <taxon>Agaricomycetes</taxon>
        <taxon>Agaricomycetidae</taxon>
        <taxon>Boletales</taxon>
        <taxon>Paxilineae</taxon>
        <taxon>Paxillaceae</taxon>
        <taxon>Paxillus</taxon>
    </lineage>
</organism>
<evidence type="ECO:0000313" key="2">
    <source>
        <dbReference type="EMBL" id="KIK75549.1"/>
    </source>
</evidence>
<evidence type="ECO:0000313" key="3">
    <source>
        <dbReference type="Proteomes" id="UP000054538"/>
    </source>
</evidence>
<feature type="region of interest" description="Disordered" evidence="1">
    <location>
        <begin position="127"/>
        <end position="152"/>
    </location>
</feature>
<dbReference type="AlphaFoldDB" id="A0A0D0D636"/>
<reference evidence="2 3" key="1">
    <citation type="submission" date="2014-04" db="EMBL/GenBank/DDBJ databases">
        <authorList>
            <consortium name="DOE Joint Genome Institute"/>
            <person name="Kuo A."/>
            <person name="Kohler A."/>
            <person name="Jargeat P."/>
            <person name="Nagy L.G."/>
            <person name="Floudas D."/>
            <person name="Copeland A."/>
            <person name="Barry K.W."/>
            <person name="Cichocki N."/>
            <person name="Veneault-Fourrey C."/>
            <person name="LaButti K."/>
            <person name="Lindquist E.A."/>
            <person name="Lipzen A."/>
            <person name="Lundell T."/>
            <person name="Morin E."/>
            <person name="Murat C."/>
            <person name="Sun H."/>
            <person name="Tunlid A."/>
            <person name="Henrissat B."/>
            <person name="Grigoriev I.V."/>
            <person name="Hibbett D.S."/>
            <person name="Martin F."/>
            <person name="Nordberg H.P."/>
            <person name="Cantor M.N."/>
            <person name="Hua S.X."/>
        </authorList>
    </citation>
    <scope>NUCLEOTIDE SEQUENCE [LARGE SCALE GENOMIC DNA]</scope>
    <source>
        <strain evidence="2 3">Ve08.2h10</strain>
    </source>
</reference>
<accession>A0A0D0D636</accession>
<feature type="compositionally biased region" description="Gly residues" evidence="1">
    <location>
        <begin position="142"/>
        <end position="152"/>
    </location>
</feature>
<name>A0A0D0D636_9AGAM</name>
<proteinExistence type="predicted"/>
<sequence length="152" mass="17369">MVGRAKFQAKRKQVLSEHQEEALSDAINTYQEQQQRSEEDRRTNEELGHDERRKQRGERADMMAMWKEAGAAQLEHNRVQIQVHKEALVAWEVEKDLAKVERCRPGWNHPKLGKLESPLPKPMFESVQGVEMDGNEDNDGMGSDGGGSTEED</sequence>
<keyword evidence="3" id="KW-1185">Reference proteome</keyword>
<dbReference type="EMBL" id="KN828028">
    <property type="protein sequence ID" value="KIK75549.1"/>
    <property type="molecule type" value="Genomic_DNA"/>
</dbReference>
<evidence type="ECO:0000256" key="1">
    <source>
        <dbReference type="SAM" id="MobiDB-lite"/>
    </source>
</evidence>
<gene>
    <name evidence="2" type="ORF">PAXRUDRAFT_18897</name>
</gene>
<reference evidence="3" key="2">
    <citation type="submission" date="2015-01" db="EMBL/GenBank/DDBJ databases">
        <title>Evolutionary Origins and Diversification of the Mycorrhizal Mutualists.</title>
        <authorList>
            <consortium name="DOE Joint Genome Institute"/>
            <consortium name="Mycorrhizal Genomics Consortium"/>
            <person name="Kohler A."/>
            <person name="Kuo A."/>
            <person name="Nagy L.G."/>
            <person name="Floudas D."/>
            <person name="Copeland A."/>
            <person name="Barry K.W."/>
            <person name="Cichocki N."/>
            <person name="Veneault-Fourrey C."/>
            <person name="LaButti K."/>
            <person name="Lindquist E.A."/>
            <person name="Lipzen A."/>
            <person name="Lundell T."/>
            <person name="Morin E."/>
            <person name="Murat C."/>
            <person name="Riley R."/>
            <person name="Ohm R."/>
            <person name="Sun H."/>
            <person name="Tunlid A."/>
            <person name="Henrissat B."/>
            <person name="Grigoriev I.V."/>
            <person name="Hibbett D.S."/>
            <person name="Martin F."/>
        </authorList>
    </citation>
    <scope>NUCLEOTIDE SEQUENCE [LARGE SCALE GENOMIC DNA]</scope>
    <source>
        <strain evidence="3">Ve08.2h10</strain>
    </source>
</reference>
<dbReference type="InParanoid" id="A0A0D0D636"/>
<feature type="compositionally biased region" description="Basic and acidic residues" evidence="1">
    <location>
        <begin position="35"/>
        <end position="59"/>
    </location>
</feature>